<dbReference type="PANTHER" id="PTHR31285:SF0">
    <property type="entry name" value="NICOTINAMIDE MONONUCLEOTIDE ADENYLYLTRANSFERASE"/>
    <property type="match status" value="1"/>
</dbReference>
<accession>A0ABP0SC32</accession>
<protein>
    <submittedName>
        <fullName evidence="3">2-oxoglutarate-dependent dioxygenase 11 (Melatonin 2-hydroxylase)</fullName>
    </submittedName>
</protein>
<organism evidence="3 4">
    <name type="scientific">Durusdinium trenchii</name>
    <dbReference type="NCBI Taxonomy" id="1381693"/>
    <lineage>
        <taxon>Eukaryota</taxon>
        <taxon>Sar</taxon>
        <taxon>Alveolata</taxon>
        <taxon>Dinophyceae</taxon>
        <taxon>Suessiales</taxon>
        <taxon>Symbiodiniaceae</taxon>
        <taxon>Durusdinium</taxon>
    </lineage>
</organism>
<keyword evidence="3" id="KW-0223">Dioxygenase</keyword>
<dbReference type="EMBL" id="CAXAMM010043406">
    <property type="protein sequence ID" value="CAK9109903.1"/>
    <property type="molecule type" value="Genomic_DNA"/>
</dbReference>
<evidence type="ECO:0000313" key="4">
    <source>
        <dbReference type="Proteomes" id="UP001642464"/>
    </source>
</evidence>
<dbReference type="InterPro" id="IPR004821">
    <property type="entry name" value="Cyt_trans-like"/>
</dbReference>
<dbReference type="InterPro" id="IPR027443">
    <property type="entry name" value="IPNS-like_sf"/>
</dbReference>
<proteinExistence type="predicted"/>
<dbReference type="InterPro" id="IPR014729">
    <property type="entry name" value="Rossmann-like_a/b/a_fold"/>
</dbReference>
<dbReference type="Proteomes" id="UP001642464">
    <property type="component" value="Unassembled WGS sequence"/>
</dbReference>
<dbReference type="Gene3D" id="2.60.120.330">
    <property type="entry name" value="B-lactam Antibiotic, Isopenicillin N Synthase, Chain"/>
    <property type="match status" value="1"/>
</dbReference>
<evidence type="ECO:0000259" key="1">
    <source>
        <dbReference type="Pfam" id="PF01467"/>
    </source>
</evidence>
<dbReference type="Pfam" id="PF03171">
    <property type="entry name" value="2OG-FeII_Oxy"/>
    <property type="match status" value="1"/>
</dbReference>
<dbReference type="InterPro" id="IPR044861">
    <property type="entry name" value="IPNS-like_FE2OG_OXY"/>
</dbReference>
<keyword evidence="4" id="KW-1185">Reference proteome</keyword>
<dbReference type="SUPFAM" id="SSF51197">
    <property type="entry name" value="Clavaminate synthase-like"/>
    <property type="match status" value="1"/>
</dbReference>
<evidence type="ECO:0000259" key="2">
    <source>
        <dbReference type="Pfam" id="PF03171"/>
    </source>
</evidence>
<gene>
    <name evidence="3" type="ORF">SCF082_LOCUS51055</name>
</gene>
<dbReference type="Pfam" id="PF01467">
    <property type="entry name" value="CTP_transf_like"/>
    <property type="match status" value="1"/>
</dbReference>
<comment type="caution">
    <text evidence="3">The sequence shown here is derived from an EMBL/GenBank/DDBJ whole genome shotgun (WGS) entry which is preliminary data.</text>
</comment>
<reference evidence="3 4" key="1">
    <citation type="submission" date="2024-02" db="EMBL/GenBank/DDBJ databases">
        <authorList>
            <person name="Chen Y."/>
            <person name="Shah S."/>
            <person name="Dougan E. K."/>
            <person name="Thang M."/>
            <person name="Chan C."/>
        </authorList>
    </citation>
    <scope>NUCLEOTIDE SEQUENCE [LARGE SCALE GENOMIC DNA]</scope>
</reference>
<keyword evidence="3" id="KW-0560">Oxidoreductase</keyword>
<evidence type="ECO:0000313" key="3">
    <source>
        <dbReference type="EMBL" id="CAK9109903.1"/>
    </source>
</evidence>
<feature type="domain" description="Isopenicillin N synthase-like Fe(2+) 2OG dioxygenase" evidence="2">
    <location>
        <begin position="391"/>
        <end position="472"/>
    </location>
</feature>
<dbReference type="GO" id="GO:0051213">
    <property type="term" value="F:dioxygenase activity"/>
    <property type="evidence" value="ECO:0007669"/>
    <property type="project" value="UniProtKB-KW"/>
</dbReference>
<name>A0ABP0SC32_9DINO</name>
<dbReference type="PANTHER" id="PTHR31285">
    <property type="entry name" value="NICOTINAMIDE MONONUCLEOTIDE ADENYLYLTRANSFERASE"/>
    <property type="match status" value="1"/>
</dbReference>
<sequence>MAEDILATSARDLRRATDHVQLKDLLDDLVNGKLTHLVALDAGGIACLPAPEIPPNTLLLPGSFNPVHEGHEEMARQAAEMLGRPCSNVLFELCVINADKGAIDVATLCTRIEQAVARGNRVLASRAMLFQDKADLFPNCDFIVGYDTYRRVLHPKYYAPPGSSERSSAEEQAAWVLEALRRLQSRQIRFVVAGRVDGDNFMTLDSNPAMDLPEDNLIEHIAGVPHIDPWEADRGRLIDALRLCGAAFIPIKKDVFGEGPHFPAWQDLWREALEDFKSFCKRSVVRKRQLRFSKGEDLLRTRVGESKAHTPDVRYNFGVGHDAASEGREGWRTLEWLPDFWGRLLSILTNMVKEELSLAAADFKDGLGSHPKSVLSDCESWAGSRLRHSLYPPNGSCTEHTDYGVLTLQQSTGPGLEYFADNSWQTLEPPNGFAVIFAGDMLEVMTNGQVRALVHRVSPGDFRQSHIVFLQPDRDTIVQPLQSHLRKDGTDFPPVTYGEWHSKKHLGQLASL</sequence>
<dbReference type="Gene3D" id="3.40.50.620">
    <property type="entry name" value="HUPs"/>
    <property type="match status" value="1"/>
</dbReference>
<feature type="domain" description="Cytidyltransferase-like" evidence="1">
    <location>
        <begin position="59"/>
        <end position="85"/>
    </location>
</feature>
<dbReference type="SUPFAM" id="SSF52374">
    <property type="entry name" value="Nucleotidylyl transferase"/>
    <property type="match status" value="1"/>
</dbReference>